<feature type="region of interest" description="Disordered" evidence="1">
    <location>
        <begin position="134"/>
        <end position="169"/>
    </location>
</feature>
<dbReference type="OrthoDB" id="7278616at2"/>
<gene>
    <name evidence="2" type="ORF">CFR72_14530</name>
</gene>
<protein>
    <recommendedName>
        <fullName evidence="4">TubC N-terminal docking domain-containing protein</fullName>
    </recommendedName>
</protein>
<evidence type="ECO:0008006" key="4">
    <source>
        <dbReference type="Google" id="ProtNLM"/>
    </source>
</evidence>
<dbReference type="EMBL" id="NKUF01000054">
    <property type="protein sequence ID" value="PYD61382.1"/>
    <property type="molecule type" value="Genomic_DNA"/>
</dbReference>
<comment type="caution">
    <text evidence="2">The sequence shown here is derived from an EMBL/GenBank/DDBJ whole genome shotgun (WGS) entry which is preliminary data.</text>
</comment>
<dbReference type="Proteomes" id="UP000248301">
    <property type="component" value="Unassembled WGS sequence"/>
</dbReference>
<organism evidence="2 3">
    <name type="scientific">Gluconacetobacter entanii</name>
    <dbReference type="NCBI Taxonomy" id="108528"/>
    <lineage>
        <taxon>Bacteria</taxon>
        <taxon>Pseudomonadati</taxon>
        <taxon>Pseudomonadota</taxon>
        <taxon>Alphaproteobacteria</taxon>
        <taxon>Acetobacterales</taxon>
        <taxon>Acetobacteraceae</taxon>
        <taxon>Gluconacetobacter</taxon>
    </lineage>
</organism>
<proteinExistence type="predicted"/>
<evidence type="ECO:0000313" key="2">
    <source>
        <dbReference type="EMBL" id="PYD61382.1"/>
    </source>
</evidence>
<accession>A0A318PQ54</accession>
<evidence type="ECO:0000256" key="1">
    <source>
        <dbReference type="SAM" id="MobiDB-lite"/>
    </source>
</evidence>
<sequence>MGIMVSVALAGLMEWAKSDCAPAIPDPSALLAQLDDLGCRVVLVDGQPAIRGNTAAITPDLIRMMKHSRDAIIQMLQAAGPSPAQAPAHGDRSGIRLDPRTGKLHLFGSPDPQWLKEQGWTWDQNRHRFMAPYPHDRDDATPEHMIGGGPRLPDDYPQITYAPDSNEDA</sequence>
<name>A0A318PQ54_9PROT</name>
<dbReference type="AlphaFoldDB" id="A0A318PQ54"/>
<evidence type="ECO:0000313" key="3">
    <source>
        <dbReference type="Proteomes" id="UP000248301"/>
    </source>
</evidence>
<reference evidence="2 3" key="1">
    <citation type="submission" date="2017-07" db="EMBL/GenBank/DDBJ databases">
        <title>A draft genome sequence of Gluconacetobacter entanii LTH 4560.</title>
        <authorList>
            <person name="Skraban J."/>
            <person name="Cleenwerck I."/>
            <person name="Vandamme P."/>
            <person name="Trcek J."/>
        </authorList>
    </citation>
    <scope>NUCLEOTIDE SEQUENCE [LARGE SCALE GENOMIC DNA]</scope>
    <source>
        <strain evidence="2 3">LTH 4560</strain>
    </source>
</reference>